<dbReference type="InterPro" id="IPR006115">
    <property type="entry name" value="6PGDH_NADP-bd"/>
</dbReference>
<evidence type="ECO:0000259" key="6">
    <source>
        <dbReference type="Pfam" id="PF14833"/>
    </source>
</evidence>
<evidence type="ECO:0000259" key="5">
    <source>
        <dbReference type="Pfam" id="PF03446"/>
    </source>
</evidence>
<dbReference type="PANTHER" id="PTHR43580:SF2">
    <property type="entry name" value="CYTOKINE-LIKE NUCLEAR FACTOR N-PAC"/>
    <property type="match status" value="1"/>
</dbReference>
<dbReference type="EMBL" id="BKBQ01000013">
    <property type="protein sequence ID" value="GEQ54206.1"/>
    <property type="molecule type" value="Genomic_DNA"/>
</dbReference>
<evidence type="ECO:0000256" key="1">
    <source>
        <dbReference type="ARBA" id="ARBA00009080"/>
    </source>
</evidence>
<dbReference type="SUPFAM" id="SSF51735">
    <property type="entry name" value="NAD(P)-binding Rossmann-fold domains"/>
    <property type="match status" value="1"/>
</dbReference>
<dbReference type="Pfam" id="PF03446">
    <property type="entry name" value="NAD_binding_2"/>
    <property type="match status" value="1"/>
</dbReference>
<reference evidence="8" key="1">
    <citation type="submission" date="2019-08" db="EMBL/GenBank/DDBJ databases">
        <authorList>
            <person name="Ishikawa M."/>
            <person name="Suzuki T."/>
            <person name="Matsutani M."/>
        </authorList>
    </citation>
    <scope>NUCLEOTIDE SEQUENCE</scope>
    <source>
        <strain evidence="8">7C1</strain>
        <strain evidence="7">8C4</strain>
    </source>
</reference>
<dbReference type="PANTHER" id="PTHR43580">
    <property type="entry name" value="OXIDOREDUCTASE GLYR1-RELATED"/>
    <property type="match status" value="1"/>
</dbReference>
<dbReference type="InterPro" id="IPR036291">
    <property type="entry name" value="NAD(P)-bd_dom_sf"/>
</dbReference>
<reference evidence="8" key="2">
    <citation type="journal article" date="2020" name="Int. Dairy J.">
        <title>Lactic acid bacterial diversity in Brie cheese focusing on salt concentration and pH of isolation medium and characterisation of halophilic and alkaliphilic lactic acid bacterial isolates.</title>
        <authorList>
            <person name="Unno R."/>
            <person name="Matsutani M."/>
            <person name="Suzuki T."/>
            <person name="Kodama K."/>
            <person name="Matsushita H."/>
            <person name="Yamasato K."/>
            <person name="Koizumi Y."/>
            <person name="Ishikawa M."/>
        </authorList>
    </citation>
    <scope>NUCLEOTIDE SEQUENCE</scope>
    <source>
        <strain evidence="8">7C1</strain>
        <strain evidence="7">8C4</strain>
    </source>
</reference>
<name>A0AAN4UBH3_9ENTE</name>
<comment type="similarity">
    <text evidence="1">Belongs to the HIBADH-related family.</text>
</comment>
<accession>A0AAN4UBH3</accession>
<dbReference type="SUPFAM" id="SSF48179">
    <property type="entry name" value="6-phosphogluconate dehydrogenase C-terminal domain-like"/>
    <property type="match status" value="1"/>
</dbReference>
<evidence type="ECO:0000313" key="8">
    <source>
        <dbReference type="EMBL" id="GEQ54206.1"/>
    </source>
</evidence>
<evidence type="ECO:0000313" key="9">
    <source>
        <dbReference type="Proteomes" id="UP000886597"/>
    </source>
</evidence>
<keyword evidence="10" id="KW-1185">Reference proteome</keyword>
<sequence length="293" mass="31781">MVEQKEIKTVAVLGTGIMGAPMARNLQKNGFEVHAWNRTRAKAEELQPDGVTVYDTPQEAVKDVDAVITVLKDAATVLETIKSAQESLTKGTIWIQMTTVGKKIDEIIQFANEHKLIFFDAPVQGTKAPAESGELTIMPSGSSDYKEVLAPIFDVIGKKTIWVSEEAGKSSRLKLALNSWVFALTHGVAESLTIAKELGVDPQLVMDVITGGPMDTPYFQQKGKAILNDDYTASFAVKNAVKDAQLIVDAVEDEDLQIDITPAGLRRFQRALDEGHGDKDIAASGLAGKKENE</sequence>
<protein>
    <submittedName>
        <fullName evidence="8">3-hydroxyisobutyrate dehydrogenase</fullName>
    </submittedName>
</protein>
<dbReference type="PIRSF" id="PIRSF000103">
    <property type="entry name" value="HIBADH"/>
    <property type="match status" value="1"/>
</dbReference>
<keyword evidence="2" id="KW-0560">Oxidoreductase</keyword>
<dbReference type="InterPro" id="IPR029154">
    <property type="entry name" value="HIBADH-like_NADP-bd"/>
</dbReference>
<dbReference type="InterPro" id="IPR008927">
    <property type="entry name" value="6-PGluconate_DH-like_C_sf"/>
</dbReference>
<dbReference type="Pfam" id="PF14833">
    <property type="entry name" value="NAD_binding_11"/>
    <property type="match status" value="1"/>
</dbReference>
<dbReference type="InterPro" id="IPR015815">
    <property type="entry name" value="HIBADH-related"/>
</dbReference>
<dbReference type="Proteomes" id="UP000886607">
    <property type="component" value="Unassembled WGS sequence"/>
</dbReference>
<dbReference type="EMBL" id="BKBO01000012">
    <property type="protein sequence ID" value="GEQ49136.1"/>
    <property type="molecule type" value="Genomic_DNA"/>
</dbReference>
<feature type="active site" evidence="4">
    <location>
        <position position="174"/>
    </location>
</feature>
<dbReference type="GO" id="GO:0016491">
    <property type="term" value="F:oxidoreductase activity"/>
    <property type="evidence" value="ECO:0007669"/>
    <property type="project" value="UniProtKB-KW"/>
</dbReference>
<keyword evidence="3" id="KW-0520">NAD</keyword>
<dbReference type="RefSeq" id="WP_202583776.1">
    <property type="nucleotide sequence ID" value="NZ_BKBO01000012.1"/>
</dbReference>
<dbReference type="AlphaFoldDB" id="A0AAN4UBH3"/>
<dbReference type="Proteomes" id="UP000886597">
    <property type="component" value="Unassembled WGS sequence"/>
</dbReference>
<evidence type="ECO:0000256" key="3">
    <source>
        <dbReference type="ARBA" id="ARBA00023027"/>
    </source>
</evidence>
<evidence type="ECO:0000256" key="2">
    <source>
        <dbReference type="ARBA" id="ARBA00023002"/>
    </source>
</evidence>
<feature type="domain" description="6-phosphogluconate dehydrogenase NADP-binding" evidence="5">
    <location>
        <begin position="9"/>
        <end position="162"/>
    </location>
</feature>
<dbReference type="InterPro" id="IPR051265">
    <property type="entry name" value="HIBADH-related_NP60_sf"/>
</dbReference>
<organism evidence="8 9">
    <name type="scientific">Tetragenococcus koreensis</name>
    <dbReference type="NCBI Taxonomy" id="290335"/>
    <lineage>
        <taxon>Bacteria</taxon>
        <taxon>Bacillati</taxon>
        <taxon>Bacillota</taxon>
        <taxon>Bacilli</taxon>
        <taxon>Lactobacillales</taxon>
        <taxon>Enterococcaceae</taxon>
        <taxon>Tetragenococcus</taxon>
    </lineage>
</organism>
<dbReference type="GO" id="GO:0051287">
    <property type="term" value="F:NAD binding"/>
    <property type="evidence" value="ECO:0007669"/>
    <property type="project" value="InterPro"/>
</dbReference>
<dbReference type="GO" id="GO:0050661">
    <property type="term" value="F:NADP binding"/>
    <property type="evidence" value="ECO:0007669"/>
    <property type="project" value="InterPro"/>
</dbReference>
<dbReference type="Gene3D" id="1.10.1040.10">
    <property type="entry name" value="N-(1-d-carboxylethyl)-l-norvaline Dehydrogenase, domain 2"/>
    <property type="match status" value="1"/>
</dbReference>
<gene>
    <name evidence="8" type="primary">mmsB_1</name>
    <name evidence="7" type="synonym">mmsB_2</name>
    <name evidence="7" type="ORF">TK11N_09880</name>
    <name evidence="8" type="ORF">TK2N_10500</name>
</gene>
<proteinExistence type="inferred from homology"/>
<evidence type="ECO:0000256" key="4">
    <source>
        <dbReference type="PIRSR" id="PIRSR000103-1"/>
    </source>
</evidence>
<evidence type="ECO:0000313" key="7">
    <source>
        <dbReference type="EMBL" id="GEQ49136.1"/>
    </source>
</evidence>
<evidence type="ECO:0000313" key="10">
    <source>
        <dbReference type="Proteomes" id="UP000886607"/>
    </source>
</evidence>
<dbReference type="InterPro" id="IPR013328">
    <property type="entry name" value="6PGD_dom2"/>
</dbReference>
<feature type="domain" description="3-hydroxyisobutyrate dehydrogenase-like NAD-binding" evidence="6">
    <location>
        <begin position="168"/>
        <end position="283"/>
    </location>
</feature>
<dbReference type="Gene3D" id="3.40.50.720">
    <property type="entry name" value="NAD(P)-binding Rossmann-like Domain"/>
    <property type="match status" value="1"/>
</dbReference>
<comment type="caution">
    <text evidence="8">The sequence shown here is derived from an EMBL/GenBank/DDBJ whole genome shotgun (WGS) entry which is preliminary data.</text>
</comment>